<sequence>MNDEKVKRGPGRWVWALVAAFGIGCAIGNITHSFILGAGQGTLPYFHVTLYVIPLALALQVFFKVLSLKDRSETGSVSDSELRRIEHAVDKKAAMIRNAALYYIVSAALVYVGTIIVKANPGYAQGVVMISTGILGMTIVSCAYLLQESKAISDFKSKLSNRAADRARYSKALEKFQE</sequence>
<dbReference type="AlphaFoldDB" id="A0A2N5X0Y8"/>
<evidence type="ECO:0000256" key="1">
    <source>
        <dbReference type="SAM" id="Phobius"/>
    </source>
</evidence>
<evidence type="ECO:0000313" key="3">
    <source>
        <dbReference type="Proteomes" id="UP000235005"/>
    </source>
</evidence>
<keyword evidence="3" id="KW-1185">Reference proteome</keyword>
<feature type="transmembrane region" description="Helical" evidence="1">
    <location>
        <begin position="100"/>
        <end position="117"/>
    </location>
</feature>
<reference evidence="2 3" key="1">
    <citation type="submission" date="2018-01" db="EMBL/GenBank/DDBJ databases">
        <title>The draft genome sequence of Halioglobus lutimaris HF004.</title>
        <authorList>
            <person name="Du Z.-J."/>
            <person name="Shi M.-J."/>
        </authorList>
    </citation>
    <scope>NUCLEOTIDE SEQUENCE [LARGE SCALE GENOMIC DNA]</scope>
    <source>
        <strain evidence="2 3">HF004</strain>
    </source>
</reference>
<dbReference type="Proteomes" id="UP000235005">
    <property type="component" value="Unassembled WGS sequence"/>
</dbReference>
<protein>
    <submittedName>
        <fullName evidence="2">Uncharacterized protein</fullName>
    </submittedName>
</protein>
<feature type="transmembrane region" description="Helical" evidence="1">
    <location>
        <begin position="43"/>
        <end position="63"/>
    </location>
</feature>
<organism evidence="2 3">
    <name type="scientific">Pseudohalioglobus lutimaris</name>
    <dbReference type="NCBI Taxonomy" id="1737061"/>
    <lineage>
        <taxon>Bacteria</taxon>
        <taxon>Pseudomonadati</taxon>
        <taxon>Pseudomonadota</taxon>
        <taxon>Gammaproteobacteria</taxon>
        <taxon>Cellvibrionales</taxon>
        <taxon>Halieaceae</taxon>
        <taxon>Pseudohalioglobus</taxon>
    </lineage>
</organism>
<dbReference type="EMBL" id="PKUS01000018">
    <property type="protein sequence ID" value="PLW68162.1"/>
    <property type="molecule type" value="Genomic_DNA"/>
</dbReference>
<evidence type="ECO:0000313" key="2">
    <source>
        <dbReference type="EMBL" id="PLW68162.1"/>
    </source>
</evidence>
<keyword evidence="1" id="KW-0812">Transmembrane</keyword>
<keyword evidence="1" id="KW-1133">Transmembrane helix</keyword>
<gene>
    <name evidence="2" type="ORF">C0039_13280</name>
</gene>
<dbReference type="RefSeq" id="WP_101518330.1">
    <property type="nucleotide sequence ID" value="NZ_PKUS01000018.1"/>
</dbReference>
<accession>A0A2N5X0Y8</accession>
<comment type="caution">
    <text evidence="2">The sequence shown here is derived from an EMBL/GenBank/DDBJ whole genome shotgun (WGS) entry which is preliminary data.</text>
</comment>
<name>A0A2N5X0Y8_9GAMM</name>
<proteinExistence type="predicted"/>
<feature type="transmembrane region" description="Helical" evidence="1">
    <location>
        <begin position="123"/>
        <end position="146"/>
    </location>
</feature>
<dbReference type="PROSITE" id="PS51257">
    <property type="entry name" value="PROKAR_LIPOPROTEIN"/>
    <property type="match status" value="1"/>
</dbReference>
<keyword evidence="1" id="KW-0472">Membrane</keyword>
<feature type="transmembrane region" description="Helical" evidence="1">
    <location>
        <begin position="12"/>
        <end position="31"/>
    </location>
</feature>